<dbReference type="EMBL" id="GG697346">
    <property type="protein sequence ID" value="EFQ29677.1"/>
    <property type="molecule type" value="Genomic_DNA"/>
</dbReference>
<sequence>MRNAVSKLVGENKPAMSDVEATAPEAISAVMERLLAQTSMEGVDALVRESPSAAAVFRRSENKLRILRGLVAPLAWEDAVACVDRRLRRGKRARRAFDQDYADGTVSSLPAHQHDGDTAADTTSGAAPPAYQGGRRRGGPGVAAATDRGQWDLDDLCELVRIVDRLLARPRQKTYPTFAAWEASWRCANPRRDVHAYRPTTVPGRNATDDWTLRDPDGGGEKRHYEALCRDHGTEDPENFEYAFRRHTRLERDSDKLVRS</sequence>
<feature type="compositionally biased region" description="Low complexity" evidence="1">
    <location>
        <begin position="119"/>
        <end position="133"/>
    </location>
</feature>
<gene>
    <name evidence="2" type="ORF">GLRG_04821</name>
</gene>
<dbReference type="Proteomes" id="UP000008782">
    <property type="component" value="Unassembled WGS sequence"/>
</dbReference>
<dbReference type="RefSeq" id="XP_008093697.1">
    <property type="nucleotide sequence ID" value="XM_008095506.1"/>
</dbReference>
<dbReference type="AlphaFoldDB" id="E3QG81"/>
<protein>
    <submittedName>
        <fullName evidence="2">Uncharacterized protein</fullName>
    </submittedName>
</protein>
<evidence type="ECO:0000313" key="2">
    <source>
        <dbReference type="EMBL" id="EFQ29677.1"/>
    </source>
</evidence>
<keyword evidence="3" id="KW-1185">Reference proteome</keyword>
<proteinExistence type="predicted"/>
<feature type="region of interest" description="Disordered" evidence="1">
    <location>
        <begin position="105"/>
        <end position="146"/>
    </location>
</feature>
<name>E3QG81_COLGM</name>
<evidence type="ECO:0000313" key="3">
    <source>
        <dbReference type="Proteomes" id="UP000008782"/>
    </source>
</evidence>
<dbReference type="OrthoDB" id="4848573at2759"/>
<accession>E3QG81</accession>
<organism evidence="3">
    <name type="scientific">Colletotrichum graminicola (strain M1.001 / M2 / FGSC 10212)</name>
    <name type="common">Maize anthracnose fungus</name>
    <name type="synonym">Glomerella graminicola</name>
    <dbReference type="NCBI Taxonomy" id="645133"/>
    <lineage>
        <taxon>Eukaryota</taxon>
        <taxon>Fungi</taxon>
        <taxon>Dikarya</taxon>
        <taxon>Ascomycota</taxon>
        <taxon>Pezizomycotina</taxon>
        <taxon>Sordariomycetes</taxon>
        <taxon>Hypocreomycetidae</taxon>
        <taxon>Glomerellales</taxon>
        <taxon>Glomerellaceae</taxon>
        <taxon>Colletotrichum</taxon>
        <taxon>Colletotrichum graminicola species complex</taxon>
    </lineage>
</organism>
<reference evidence="3" key="1">
    <citation type="journal article" date="2012" name="Nat. Genet.">
        <title>Lifestyle transitions in plant pathogenic Colletotrichum fungi deciphered by genome and transcriptome analyses.</title>
        <authorList>
            <person name="O'Connell R.J."/>
            <person name="Thon M.R."/>
            <person name="Hacquard S."/>
            <person name="Amyotte S.G."/>
            <person name="Kleemann J."/>
            <person name="Torres M.F."/>
            <person name="Damm U."/>
            <person name="Buiate E.A."/>
            <person name="Epstein L."/>
            <person name="Alkan N."/>
            <person name="Altmueller J."/>
            <person name="Alvarado-Balderrama L."/>
            <person name="Bauser C.A."/>
            <person name="Becker C."/>
            <person name="Birren B.W."/>
            <person name="Chen Z."/>
            <person name="Choi J."/>
            <person name="Crouch J.A."/>
            <person name="Duvick J.P."/>
            <person name="Farman M.A."/>
            <person name="Gan P."/>
            <person name="Heiman D."/>
            <person name="Henrissat B."/>
            <person name="Howard R.J."/>
            <person name="Kabbage M."/>
            <person name="Koch C."/>
            <person name="Kracher B."/>
            <person name="Kubo Y."/>
            <person name="Law A.D."/>
            <person name="Lebrun M.-H."/>
            <person name="Lee Y.-H."/>
            <person name="Miyara I."/>
            <person name="Moore N."/>
            <person name="Neumann U."/>
            <person name="Nordstroem K."/>
            <person name="Panaccione D.G."/>
            <person name="Panstruga R."/>
            <person name="Place M."/>
            <person name="Proctor R.H."/>
            <person name="Prusky D."/>
            <person name="Rech G."/>
            <person name="Reinhardt R."/>
            <person name="Rollins J.A."/>
            <person name="Rounsley S."/>
            <person name="Schardl C.L."/>
            <person name="Schwartz D.C."/>
            <person name="Shenoy N."/>
            <person name="Shirasu K."/>
            <person name="Sikhakolli U.R."/>
            <person name="Stueber K."/>
            <person name="Sukno S.A."/>
            <person name="Sweigard J.A."/>
            <person name="Takano Y."/>
            <person name="Takahara H."/>
            <person name="Trail F."/>
            <person name="van der Does H.C."/>
            <person name="Voll L.M."/>
            <person name="Will I."/>
            <person name="Young S."/>
            <person name="Zeng Q."/>
            <person name="Zhang J."/>
            <person name="Zhou S."/>
            <person name="Dickman M.B."/>
            <person name="Schulze-Lefert P."/>
            <person name="Ver Loren van Themaat E."/>
            <person name="Ma L.-J."/>
            <person name="Vaillancourt L.J."/>
        </authorList>
    </citation>
    <scope>NUCLEOTIDE SEQUENCE [LARGE SCALE GENOMIC DNA]</scope>
    <source>
        <strain evidence="3">M1.001 / M2 / FGSC 10212</strain>
    </source>
</reference>
<evidence type="ECO:0000256" key="1">
    <source>
        <dbReference type="SAM" id="MobiDB-lite"/>
    </source>
</evidence>
<dbReference type="HOGENOM" id="CLU_1069609_0_0_1"/>
<dbReference type="VEuPathDB" id="FungiDB:GLRG_04821"/>
<dbReference type="GeneID" id="24410186"/>